<dbReference type="SUPFAM" id="SSF88946">
    <property type="entry name" value="Sigma2 domain of RNA polymerase sigma factors"/>
    <property type="match status" value="1"/>
</dbReference>
<dbReference type="Pfam" id="PF07638">
    <property type="entry name" value="Sigma70_ECF"/>
    <property type="match status" value="1"/>
</dbReference>
<dbReference type="InterPro" id="IPR053812">
    <property type="entry name" value="HTH_Sigma70_ECF-like"/>
</dbReference>
<keyword evidence="2" id="KW-0805">Transcription regulation</keyword>
<dbReference type="InterPro" id="IPR013324">
    <property type="entry name" value="RNA_pol_sigma_r3/r4-like"/>
</dbReference>
<evidence type="ECO:0000256" key="3">
    <source>
        <dbReference type="ARBA" id="ARBA00023082"/>
    </source>
</evidence>
<dbReference type="Gene3D" id="1.10.1740.10">
    <property type="match status" value="1"/>
</dbReference>
<dbReference type="PANTHER" id="PTHR43133:SF39">
    <property type="entry name" value="SIMILAR TO RNA POLYMERASE SIGMA-E FACTOR"/>
    <property type="match status" value="1"/>
</dbReference>
<evidence type="ECO:0000256" key="2">
    <source>
        <dbReference type="ARBA" id="ARBA00023015"/>
    </source>
</evidence>
<dbReference type="AlphaFoldDB" id="A0A2A8CX13"/>
<dbReference type="EMBL" id="PDEQ01000005">
    <property type="protein sequence ID" value="PEN13117.1"/>
    <property type="molecule type" value="Genomic_DNA"/>
</dbReference>
<evidence type="ECO:0000256" key="1">
    <source>
        <dbReference type="ARBA" id="ARBA00010641"/>
    </source>
</evidence>
<keyword evidence="4" id="KW-0804">Transcription</keyword>
<dbReference type="GO" id="GO:0006352">
    <property type="term" value="P:DNA-templated transcription initiation"/>
    <property type="evidence" value="ECO:0007669"/>
    <property type="project" value="InterPro"/>
</dbReference>
<evidence type="ECO:0000313" key="7">
    <source>
        <dbReference type="Proteomes" id="UP000220102"/>
    </source>
</evidence>
<dbReference type="Gene3D" id="1.10.10.10">
    <property type="entry name" value="Winged helix-like DNA-binding domain superfamily/Winged helix DNA-binding domain"/>
    <property type="match status" value="1"/>
</dbReference>
<evidence type="ECO:0000256" key="4">
    <source>
        <dbReference type="ARBA" id="ARBA00023163"/>
    </source>
</evidence>
<comment type="caution">
    <text evidence="6">The sequence shown here is derived from an EMBL/GenBank/DDBJ whole genome shotgun (WGS) entry which is preliminary data.</text>
</comment>
<organism evidence="6 7">
    <name type="scientific">Longibacter salinarum</name>
    <dbReference type="NCBI Taxonomy" id="1850348"/>
    <lineage>
        <taxon>Bacteria</taxon>
        <taxon>Pseudomonadati</taxon>
        <taxon>Rhodothermota</taxon>
        <taxon>Rhodothermia</taxon>
        <taxon>Rhodothermales</taxon>
        <taxon>Salisaetaceae</taxon>
        <taxon>Longibacter</taxon>
    </lineage>
</organism>
<evidence type="ECO:0000259" key="5">
    <source>
        <dbReference type="Pfam" id="PF07638"/>
    </source>
</evidence>
<dbReference type="PANTHER" id="PTHR43133">
    <property type="entry name" value="RNA POLYMERASE ECF-TYPE SIGMA FACTO"/>
    <property type="match status" value="1"/>
</dbReference>
<name>A0A2A8CX13_9BACT</name>
<dbReference type="InterPro" id="IPR039425">
    <property type="entry name" value="RNA_pol_sigma-70-like"/>
</dbReference>
<accession>A0A2A8CX13</accession>
<keyword evidence="3" id="KW-0731">Sigma factor</keyword>
<proteinExistence type="inferred from homology"/>
<keyword evidence="7" id="KW-1185">Reference proteome</keyword>
<dbReference type="GO" id="GO:0016987">
    <property type="term" value="F:sigma factor activity"/>
    <property type="evidence" value="ECO:0007669"/>
    <property type="project" value="UniProtKB-KW"/>
</dbReference>
<dbReference type="Proteomes" id="UP000220102">
    <property type="component" value="Unassembled WGS sequence"/>
</dbReference>
<dbReference type="InterPro" id="IPR013325">
    <property type="entry name" value="RNA_pol_sigma_r2"/>
</dbReference>
<dbReference type="NCBIfam" id="TIGR02999">
    <property type="entry name" value="Sig-70_X6"/>
    <property type="match status" value="1"/>
</dbReference>
<reference evidence="6 7" key="1">
    <citation type="submission" date="2017-10" db="EMBL/GenBank/DDBJ databases">
        <title>Draft genome of Longibacter Salinarum.</title>
        <authorList>
            <person name="Goh K.M."/>
            <person name="Shamsir M.S."/>
            <person name="Lim S.W."/>
        </authorList>
    </citation>
    <scope>NUCLEOTIDE SEQUENCE [LARGE SCALE GENOMIC DNA]</scope>
    <source>
        <strain evidence="6 7">KCTC 52045</strain>
    </source>
</reference>
<dbReference type="SUPFAM" id="SSF88659">
    <property type="entry name" value="Sigma3 and sigma4 domains of RNA polymerase sigma factors"/>
    <property type="match status" value="1"/>
</dbReference>
<dbReference type="InterPro" id="IPR011517">
    <property type="entry name" value="RNA_pol_sigma70_ECF-like"/>
</dbReference>
<sequence length="205" mass="23523">MQVAMSTSEAFDTTVFEAVLTAAQEGDEEALDRLMPMVYDELRSLAKHLLRRNRRVMTTTELVHEAYLKLDGRMEVDWHGRAHFFAIASRSMRQILIDEARKRKATKRGGDPVRMPLTSHHLQTEVPVNDLLSLNDALTRLANVDERLQKVVEYRFFGGMTEPEIAAVLDVSTRTVQRDWAKARAWLYRELYETEGRAKTGASDE</sequence>
<feature type="domain" description="RNA polymerase sigma-70 ECF-like HTH" evidence="5">
    <location>
        <begin position="18"/>
        <end position="191"/>
    </location>
</feature>
<comment type="similarity">
    <text evidence="1">Belongs to the sigma-70 factor family. ECF subfamily.</text>
</comment>
<evidence type="ECO:0000313" key="6">
    <source>
        <dbReference type="EMBL" id="PEN13117.1"/>
    </source>
</evidence>
<dbReference type="InterPro" id="IPR014284">
    <property type="entry name" value="RNA_pol_sigma-70_dom"/>
</dbReference>
<dbReference type="InterPro" id="IPR036388">
    <property type="entry name" value="WH-like_DNA-bd_sf"/>
</dbReference>
<protein>
    <submittedName>
        <fullName evidence="6">RNA polymerase subunit sigma-70</fullName>
    </submittedName>
</protein>
<dbReference type="NCBIfam" id="TIGR02937">
    <property type="entry name" value="sigma70-ECF"/>
    <property type="match status" value="1"/>
</dbReference>
<gene>
    <name evidence="6" type="ORF">CRI94_10730</name>
</gene>